<dbReference type="eggNOG" id="arCOG07515">
    <property type="taxonomic scope" value="Archaea"/>
</dbReference>
<reference evidence="1 2" key="1">
    <citation type="journal article" date="2013" name="Appl. Environ. Microbiol.">
        <title>Variation of the Virus-Related Elements within Syntenic Genomes of the Hyperthermophilic Archaeon Aeropyrum.</title>
        <authorList>
            <person name="Daifuku T."/>
            <person name="Yoshida T."/>
            <person name="Kitamura T."/>
            <person name="Kawaichi S."/>
            <person name="Inoue T."/>
            <person name="Nomura K."/>
            <person name="Yoshida Y."/>
            <person name="Kuno S."/>
            <person name="Sako Y."/>
        </authorList>
    </citation>
    <scope>NUCLEOTIDE SEQUENCE [LARGE SCALE GENOMIC DNA]</scope>
    <source>
        <strain evidence="1 2">SY1</strain>
    </source>
</reference>
<accession>U3TEL8</accession>
<dbReference type="Proteomes" id="UP000016887">
    <property type="component" value="Chromosome"/>
</dbReference>
<keyword evidence="2" id="KW-1185">Reference proteome</keyword>
<evidence type="ECO:0000313" key="1">
    <source>
        <dbReference type="EMBL" id="BAN90408.1"/>
    </source>
</evidence>
<dbReference type="GeneID" id="17110995"/>
<dbReference type="AlphaFoldDB" id="U3TEL8"/>
<sequence length="202" mass="21759">MGRIVIVYHEPGDPASVKLVEDLASRLEDRLGVRVVTVQMKDVESRGAKAFNSGDTVVSLLPARGGHLHTVAEAAKRAGAKHVGPIPPSLTARALIPVLKGCREVGIVYWPAKRFKAEQREDLEEVASRLEEGTGARVELVSIGDIRCLECMASSSLLPGRASRAVESCNPARKVPYLLAAARHLIEEWIEGLATLEKPAEG</sequence>
<proteinExistence type="predicted"/>
<evidence type="ECO:0000313" key="2">
    <source>
        <dbReference type="Proteomes" id="UP000016887"/>
    </source>
</evidence>
<organism evidence="1 2">
    <name type="scientific">Aeropyrum camini SY1 = JCM 12091</name>
    <dbReference type="NCBI Taxonomy" id="1198449"/>
    <lineage>
        <taxon>Archaea</taxon>
        <taxon>Thermoproteota</taxon>
        <taxon>Thermoprotei</taxon>
        <taxon>Desulfurococcales</taxon>
        <taxon>Desulfurococcaceae</taxon>
        <taxon>Aeropyrum</taxon>
    </lineage>
</organism>
<dbReference type="EMBL" id="AP012489">
    <property type="protein sequence ID" value="BAN90408.1"/>
    <property type="molecule type" value="Genomic_DNA"/>
</dbReference>
<dbReference type="STRING" id="1198449.ACAM_0939"/>
<dbReference type="KEGG" id="acj:ACAM_0939"/>
<name>U3TEL8_9CREN</name>
<protein>
    <submittedName>
        <fullName evidence="1">Uncharacterized protein</fullName>
    </submittedName>
</protein>
<dbReference type="RefSeq" id="WP_022541681.1">
    <property type="nucleotide sequence ID" value="NC_022521.1"/>
</dbReference>
<gene>
    <name evidence="1" type="ORF">ACAM_0939</name>
</gene>